<dbReference type="SUPFAM" id="SSF48208">
    <property type="entry name" value="Six-hairpin glycosidases"/>
    <property type="match status" value="1"/>
</dbReference>
<name>A0ABW4EZ70_9PSEU</name>
<dbReference type="RefSeq" id="WP_344723497.1">
    <property type="nucleotide sequence ID" value="NZ_BAAAUS010000020.1"/>
</dbReference>
<evidence type="ECO:0000259" key="1">
    <source>
        <dbReference type="Pfam" id="PF14742"/>
    </source>
</evidence>
<organism evidence="3 4">
    <name type="scientific">Pseudonocardia yunnanensis</name>
    <dbReference type="NCBI Taxonomy" id="58107"/>
    <lineage>
        <taxon>Bacteria</taxon>
        <taxon>Bacillati</taxon>
        <taxon>Actinomycetota</taxon>
        <taxon>Actinomycetes</taxon>
        <taxon>Pseudonocardiales</taxon>
        <taxon>Pseudonocardiaceae</taxon>
        <taxon>Pseudonocardia</taxon>
    </lineage>
</organism>
<evidence type="ECO:0000259" key="2">
    <source>
        <dbReference type="Pfam" id="PF22422"/>
    </source>
</evidence>
<dbReference type="InterPro" id="IPR054491">
    <property type="entry name" value="MGH1-like_GH"/>
</dbReference>
<gene>
    <name evidence="3" type="ORF">ACFSJD_20345</name>
</gene>
<dbReference type="InterPro" id="IPR012341">
    <property type="entry name" value="6hp_glycosidase-like_sf"/>
</dbReference>
<accession>A0ABW4EZ70</accession>
<proteinExistence type="predicted"/>
<dbReference type="InterPro" id="IPR008928">
    <property type="entry name" value="6-hairpin_glycosidase_sf"/>
</dbReference>
<dbReference type="Proteomes" id="UP001597114">
    <property type="component" value="Unassembled WGS sequence"/>
</dbReference>
<feature type="domain" description="Putative glycogen debranching enzyme N-terminal" evidence="1">
    <location>
        <begin position="29"/>
        <end position="209"/>
    </location>
</feature>
<feature type="domain" description="Mannosylglycerate hydrolase MGH1-like glycoside hydrolase" evidence="2">
    <location>
        <begin position="294"/>
        <end position="599"/>
    </location>
</feature>
<comment type="caution">
    <text evidence="3">The sequence shown here is derived from an EMBL/GenBank/DDBJ whole genome shotgun (WGS) entry which is preliminary data.</text>
</comment>
<keyword evidence="4" id="KW-1185">Reference proteome</keyword>
<protein>
    <submittedName>
        <fullName evidence="3">Glycogen debranching N-terminal domain-containing protein</fullName>
    </submittedName>
</protein>
<dbReference type="Gene3D" id="1.50.10.10">
    <property type="match status" value="1"/>
</dbReference>
<evidence type="ECO:0000313" key="3">
    <source>
        <dbReference type="EMBL" id="MFD1519857.1"/>
    </source>
</evidence>
<reference evidence="4" key="1">
    <citation type="journal article" date="2019" name="Int. J. Syst. Evol. Microbiol.">
        <title>The Global Catalogue of Microorganisms (GCM) 10K type strain sequencing project: providing services to taxonomists for standard genome sequencing and annotation.</title>
        <authorList>
            <consortium name="The Broad Institute Genomics Platform"/>
            <consortium name="The Broad Institute Genome Sequencing Center for Infectious Disease"/>
            <person name="Wu L."/>
            <person name="Ma J."/>
        </authorList>
    </citation>
    <scope>NUCLEOTIDE SEQUENCE [LARGE SCALE GENOMIC DNA]</scope>
    <source>
        <strain evidence="4">CCM 7043</strain>
    </source>
</reference>
<dbReference type="InterPro" id="IPR032856">
    <property type="entry name" value="GDE_N_bis"/>
</dbReference>
<dbReference type="Pfam" id="PF22422">
    <property type="entry name" value="MGH1-like_GH"/>
    <property type="match status" value="1"/>
</dbReference>
<dbReference type="EMBL" id="JBHUCO010000021">
    <property type="protein sequence ID" value="MFD1519857.1"/>
    <property type="molecule type" value="Genomic_DNA"/>
</dbReference>
<dbReference type="Pfam" id="PF14742">
    <property type="entry name" value="GDE_N_bis"/>
    <property type="match status" value="1"/>
</dbReference>
<sequence>MTTDPAAEQDEGPPQGVLAGPGTITAIAGLTFAISDERGDIGPGPFGLISDDTRHLSLLQVSVDSEPLRHLGSGLMSPAVARFRSYATLRDRLPDAPVECERLRRVSAGGMVETLTLRCWTLEPVRLRLSIRMGSDFADIFEVRRLAGDPGVPSRGVAVQRSPGDLSFEAVGTTRSTSVFLEPVPDLVSGGDAEWDVVLHRDRPWVLRVAVQAWRGAGNEDRATLPPRAGVAARPDPVVHSRPEQLARGCRQSIVDLDALSIPDDQDSSRRLLAAGIPWFVALFGRDILISSYQARAFRPELMLDAVTALADRQGRVDDPGNEEQPGKILHEVRFGDRPWLGEGTTGGAKPYFGSVDSTPLFLIVLGQAMRWGAPREALEKLLPAARAALGWLRGPGDPDGDGLVEYSPAGPRSLANQGWKDSENGVQFADGRLARPPIALVEVQGYAYRARLELAAVLARLGHPAEAADLTAEAADLRELIRRRYWRPGSDGAPGSFAFALDGDKRHVDAISSNMAHLLWCGVPSQEEAEQVAAHLVSPAMAGGWGLRTLSDEMAGFNPISYHVGSVWPHDTVIACEGLRRYGLDEPAMQLAGDLLDALAVFDDRLPELFGGHRREPGDFPVPYPTACRPQAWAAGVPLAIVALCLGLDPDVPAGTVSLNPVLPRGMTRLETLGIRLGGGELSVVHDGEGTRVISTPVGLHVGIVAR</sequence>
<evidence type="ECO:0000313" key="4">
    <source>
        <dbReference type="Proteomes" id="UP001597114"/>
    </source>
</evidence>